<keyword evidence="1" id="KW-0812">Transmembrane</keyword>
<dbReference type="Proteomes" id="UP001642540">
    <property type="component" value="Unassembled WGS sequence"/>
</dbReference>
<name>A0ABP1QNJ0_9HEXA</name>
<keyword evidence="3" id="KW-1185">Reference proteome</keyword>
<organism evidence="2 3">
    <name type="scientific">Orchesella dallaii</name>
    <dbReference type="NCBI Taxonomy" id="48710"/>
    <lineage>
        <taxon>Eukaryota</taxon>
        <taxon>Metazoa</taxon>
        <taxon>Ecdysozoa</taxon>
        <taxon>Arthropoda</taxon>
        <taxon>Hexapoda</taxon>
        <taxon>Collembola</taxon>
        <taxon>Entomobryomorpha</taxon>
        <taxon>Entomobryoidea</taxon>
        <taxon>Orchesellidae</taxon>
        <taxon>Orchesellinae</taxon>
        <taxon>Orchesella</taxon>
    </lineage>
</organism>
<dbReference type="EMBL" id="CAXLJM020000041">
    <property type="protein sequence ID" value="CAL8109485.1"/>
    <property type="molecule type" value="Genomic_DNA"/>
</dbReference>
<evidence type="ECO:0000313" key="2">
    <source>
        <dbReference type="EMBL" id="CAL8109485.1"/>
    </source>
</evidence>
<evidence type="ECO:0000313" key="3">
    <source>
        <dbReference type="Proteomes" id="UP001642540"/>
    </source>
</evidence>
<protein>
    <submittedName>
        <fullName evidence="2">Uncharacterized protein</fullName>
    </submittedName>
</protein>
<keyword evidence="1" id="KW-0472">Membrane</keyword>
<accession>A0ABP1QNJ0</accession>
<reference evidence="2 3" key="1">
    <citation type="submission" date="2024-08" db="EMBL/GenBank/DDBJ databases">
        <authorList>
            <person name="Cucini C."/>
            <person name="Frati F."/>
        </authorList>
    </citation>
    <scope>NUCLEOTIDE SEQUENCE [LARGE SCALE GENOMIC DNA]</scope>
</reference>
<comment type="caution">
    <text evidence="2">The sequence shown here is derived from an EMBL/GenBank/DDBJ whole genome shotgun (WGS) entry which is preliminary data.</text>
</comment>
<keyword evidence="1" id="KW-1133">Transmembrane helix</keyword>
<gene>
    <name evidence="2" type="ORF">ODALV1_LOCUS13412</name>
</gene>
<proteinExistence type="predicted"/>
<feature type="transmembrane region" description="Helical" evidence="1">
    <location>
        <begin position="12"/>
        <end position="39"/>
    </location>
</feature>
<sequence length="81" mass="9144">MWQQICIVAEGLLHLICLVGLIAAICVVGTWGLSAYVMYHWMHQQSGHGIRFVNNKNKENDIFNKQGNQQAETVVKKMGVM</sequence>
<evidence type="ECO:0000256" key="1">
    <source>
        <dbReference type="SAM" id="Phobius"/>
    </source>
</evidence>